<evidence type="ECO:0000313" key="2">
    <source>
        <dbReference type="Proteomes" id="UP000325577"/>
    </source>
</evidence>
<protein>
    <submittedName>
        <fullName evidence="1">Uncharacterized protein</fullName>
    </submittedName>
</protein>
<evidence type="ECO:0000313" key="1">
    <source>
        <dbReference type="EMBL" id="KAA8524229.1"/>
    </source>
</evidence>
<dbReference type="Proteomes" id="UP000325577">
    <property type="component" value="Linkage Group LG4"/>
</dbReference>
<gene>
    <name evidence="1" type="ORF">F0562_010652</name>
</gene>
<proteinExistence type="predicted"/>
<accession>A0A5J5A1R3</accession>
<reference evidence="1 2" key="1">
    <citation type="submission" date="2019-09" db="EMBL/GenBank/DDBJ databases">
        <title>A chromosome-level genome assembly of the Chinese tupelo Nyssa sinensis.</title>
        <authorList>
            <person name="Yang X."/>
            <person name="Kang M."/>
            <person name="Yang Y."/>
            <person name="Xiong H."/>
            <person name="Wang M."/>
            <person name="Zhang Z."/>
            <person name="Wang Z."/>
            <person name="Wu H."/>
            <person name="Ma T."/>
            <person name="Liu J."/>
            <person name="Xi Z."/>
        </authorList>
    </citation>
    <scope>NUCLEOTIDE SEQUENCE [LARGE SCALE GENOMIC DNA]</scope>
    <source>
        <strain evidence="1">J267</strain>
        <tissue evidence="1">Leaf</tissue>
    </source>
</reference>
<keyword evidence="2" id="KW-1185">Reference proteome</keyword>
<dbReference type="EMBL" id="CM018047">
    <property type="protein sequence ID" value="KAA8524229.1"/>
    <property type="molecule type" value="Genomic_DNA"/>
</dbReference>
<dbReference type="AlphaFoldDB" id="A0A5J5A1R3"/>
<organism evidence="1 2">
    <name type="scientific">Nyssa sinensis</name>
    <dbReference type="NCBI Taxonomy" id="561372"/>
    <lineage>
        <taxon>Eukaryota</taxon>
        <taxon>Viridiplantae</taxon>
        <taxon>Streptophyta</taxon>
        <taxon>Embryophyta</taxon>
        <taxon>Tracheophyta</taxon>
        <taxon>Spermatophyta</taxon>
        <taxon>Magnoliopsida</taxon>
        <taxon>eudicotyledons</taxon>
        <taxon>Gunneridae</taxon>
        <taxon>Pentapetalae</taxon>
        <taxon>asterids</taxon>
        <taxon>Cornales</taxon>
        <taxon>Nyssaceae</taxon>
        <taxon>Nyssa</taxon>
    </lineage>
</organism>
<sequence>MVMAHTKPSIKIATGPSFCGGTTTSISVLVGVGRAGTTVGGEDGGAAGGGYVGVVGEGDSGAVDDSPSSRKRITFLLNPPAVMIAGPAGTTQNCCPCRSRSKRVQASSA</sequence>
<name>A0A5J5A1R3_9ASTE</name>